<evidence type="ECO:0000313" key="2">
    <source>
        <dbReference type="Proteomes" id="UP000530928"/>
    </source>
</evidence>
<comment type="caution">
    <text evidence="1">The sequence shown here is derived from an EMBL/GenBank/DDBJ whole genome shotgun (WGS) entry which is preliminary data.</text>
</comment>
<organism evidence="1 2">
    <name type="scientific">Nonomuraea soli</name>
    <dbReference type="NCBI Taxonomy" id="1032476"/>
    <lineage>
        <taxon>Bacteria</taxon>
        <taxon>Bacillati</taxon>
        <taxon>Actinomycetota</taxon>
        <taxon>Actinomycetes</taxon>
        <taxon>Streptosporangiales</taxon>
        <taxon>Streptosporangiaceae</taxon>
        <taxon>Nonomuraea</taxon>
    </lineage>
</organism>
<dbReference type="Proteomes" id="UP000530928">
    <property type="component" value="Unassembled WGS sequence"/>
</dbReference>
<reference evidence="1 2" key="1">
    <citation type="submission" date="2020-07" db="EMBL/GenBank/DDBJ databases">
        <title>Genomic Encyclopedia of Type Strains, Phase IV (KMG-IV): sequencing the most valuable type-strain genomes for metagenomic binning, comparative biology and taxonomic classification.</title>
        <authorList>
            <person name="Goeker M."/>
        </authorList>
    </citation>
    <scope>NUCLEOTIDE SEQUENCE [LARGE SCALE GENOMIC DNA]</scope>
    <source>
        <strain evidence="1 2">DSM 45533</strain>
    </source>
</reference>
<dbReference type="EMBL" id="JACDUR010000011">
    <property type="protein sequence ID" value="MBA2897373.1"/>
    <property type="molecule type" value="Genomic_DNA"/>
</dbReference>
<gene>
    <name evidence="1" type="ORF">HNR30_008771</name>
</gene>
<name>A0A7W0CU29_9ACTN</name>
<dbReference type="AlphaFoldDB" id="A0A7W0CU29"/>
<evidence type="ECO:0000313" key="1">
    <source>
        <dbReference type="EMBL" id="MBA2897373.1"/>
    </source>
</evidence>
<keyword evidence="2" id="KW-1185">Reference proteome</keyword>
<proteinExistence type="predicted"/>
<protein>
    <submittedName>
        <fullName evidence="1">Uncharacterized protein</fullName>
    </submittedName>
</protein>
<accession>A0A7W0CU29</accession>
<sequence length="79" mass="8518">MKEITPAALMRKVFAAYQRLRRRSRPPTPAPSNLVTIIHCRPGCGAAHVLTSDDLDAGGALWPFECSCGATLPRIEADA</sequence>
<dbReference type="RefSeq" id="WP_181616081.1">
    <property type="nucleotide sequence ID" value="NZ_BAABAM010000013.1"/>
</dbReference>